<protein>
    <submittedName>
        <fullName evidence="1">Uncharacterized protein</fullName>
    </submittedName>
</protein>
<evidence type="ECO:0000313" key="1">
    <source>
        <dbReference type="EMBL" id="CAD75119.1"/>
    </source>
</evidence>
<sequence>MTRRLLSPSTTTSVCVEWIKTARTQRCTSTSLQIKIAARWNQQGPFEIACYQSTNNATDPMSWNRWRSFLKGCLGQEVRLPEQRQHVLRVLVCKR</sequence>
<name>Q7UPE3_RHOBA</name>
<evidence type="ECO:0000313" key="2">
    <source>
        <dbReference type="Proteomes" id="UP000001025"/>
    </source>
</evidence>
<dbReference type="HOGENOM" id="CLU_2370868_0_0_0"/>
<proteinExistence type="predicted"/>
<dbReference type="EMBL" id="BX294145">
    <property type="protein sequence ID" value="CAD75119.1"/>
    <property type="molecule type" value="Genomic_DNA"/>
</dbReference>
<accession>Q7UPE3</accession>
<dbReference type="AlphaFoldDB" id="Q7UPE3"/>
<dbReference type="KEGG" id="rba:RB6995"/>
<dbReference type="Proteomes" id="UP000001025">
    <property type="component" value="Chromosome"/>
</dbReference>
<dbReference type="STRING" id="243090.RB6995"/>
<dbReference type="InParanoid" id="Q7UPE3"/>
<dbReference type="EnsemblBacteria" id="CAD75119">
    <property type="protein sequence ID" value="CAD75119"/>
    <property type="gene ID" value="RB6995"/>
</dbReference>
<keyword evidence="2" id="KW-1185">Reference proteome</keyword>
<reference evidence="1 2" key="1">
    <citation type="journal article" date="2003" name="Proc. Natl. Acad. Sci. U.S.A.">
        <title>Complete genome sequence of the marine planctomycete Pirellula sp. strain 1.</title>
        <authorList>
            <person name="Gloeckner F.O."/>
            <person name="Kube M."/>
            <person name="Bauer M."/>
            <person name="Teeling H."/>
            <person name="Lombardot T."/>
            <person name="Ludwig W."/>
            <person name="Gade D."/>
            <person name="Beck A."/>
            <person name="Borzym K."/>
            <person name="Heitmann K."/>
            <person name="Rabus R."/>
            <person name="Schlesner H."/>
            <person name="Amann R."/>
            <person name="Reinhardt R."/>
        </authorList>
    </citation>
    <scope>NUCLEOTIDE SEQUENCE [LARGE SCALE GENOMIC DNA]</scope>
    <source>
        <strain evidence="2">DSM 10527 / NCIMB 13988 / SH1</strain>
    </source>
</reference>
<gene>
    <name evidence="1" type="ordered locus">RB6995</name>
</gene>
<organism evidence="1 2">
    <name type="scientific">Rhodopirellula baltica (strain DSM 10527 / NCIMB 13988 / SH1)</name>
    <dbReference type="NCBI Taxonomy" id="243090"/>
    <lineage>
        <taxon>Bacteria</taxon>
        <taxon>Pseudomonadati</taxon>
        <taxon>Planctomycetota</taxon>
        <taxon>Planctomycetia</taxon>
        <taxon>Pirellulales</taxon>
        <taxon>Pirellulaceae</taxon>
        <taxon>Rhodopirellula</taxon>
    </lineage>
</organism>